<organism evidence="1">
    <name type="scientific">Collimonas fungivorans</name>
    <dbReference type="NCBI Taxonomy" id="158899"/>
    <lineage>
        <taxon>Bacteria</taxon>
        <taxon>Pseudomonadati</taxon>
        <taxon>Pseudomonadota</taxon>
        <taxon>Betaproteobacteria</taxon>
        <taxon>Burkholderiales</taxon>
        <taxon>Oxalobacteraceae</taxon>
        <taxon>Collimonas</taxon>
    </lineage>
</organism>
<name>A0A127PAS4_9BURK</name>
<dbReference type="AlphaFoldDB" id="A0A127PAS4"/>
<gene>
    <name evidence="1" type="ORF">CFter6_1844</name>
</gene>
<proteinExistence type="predicted"/>
<evidence type="ECO:0000313" key="2">
    <source>
        <dbReference type="Proteomes" id="UP000072421"/>
    </source>
</evidence>
<sequence length="297" mass="33812">MNPFCFVVSPFGDPFDDYYEKIYQPAIAKADLQPIRGDEVYNTGAIIDDIFAAISSATLVLCDVTGKNPNVNYELGVAHALQKPAIIITQSVTDVPFDYRHLRVIVYDRAKVDWAKQLETAIHKTILAVLADSDRALAWKPKKDAVEYKPTNDSLEGIVISYTPDPSLATLRYRNQFIHLCARSGDVHAGFKQFFEEVYEDVQALEAKVTDKEFLQLRKIWHDDKRGNINISIDLIHHHGETPTFTEQELCDALHDGYSWYAHQGTNVSARILDCNIWSDSFFANSPEFYRKADEEF</sequence>
<evidence type="ECO:0000313" key="1">
    <source>
        <dbReference type="EMBL" id="AMO94541.1"/>
    </source>
</evidence>
<dbReference type="OrthoDB" id="9816036at2"/>
<dbReference type="PATRIC" id="fig|158899.10.peg.1848"/>
<accession>A0A127PAS4</accession>
<protein>
    <submittedName>
        <fullName evidence="1">Tetratricopeptide TPR_2 repeat domain protein</fullName>
    </submittedName>
</protein>
<dbReference type="EMBL" id="CP013232">
    <property type="protein sequence ID" value="AMO94541.1"/>
    <property type="molecule type" value="Genomic_DNA"/>
</dbReference>
<dbReference type="Gene3D" id="3.40.50.450">
    <property type="match status" value="1"/>
</dbReference>
<dbReference type="RefSeq" id="WP_061539573.1">
    <property type="nucleotide sequence ID" value="NZ_CP013232.1"/>
</dbReference>
<reference evidence="1 2" key="1">
    <citation type="submission" date="2015-11" db="EMBL/GenBank/DDBJ databases">
        <title>Exploring the genomic traits of fungus-feeding bacterial genus Collimonas.</title>
        <authorList>
            <person name="Song C."/>
            <person name="Schmidt R."/>
            <person name="de Jager V."/>
            <person name="Krzyzanowska D."/>
            <person name="Jongedijk E."/>
            <person name="Cankar K."/>
            <person name="Beekwilder J."/>
            <person name="van Veen A."/>
            <person name="de Boer W."/>
            <person name="van Veen J.A."/>
            <person name="Garbeva P."/>
        </authorList>
    </citation>
    <scope>NUCLEOTIDE SEQUENCE [LARGE SCALE GENOMIC DNA]</scope>
    <source>
        <strain evidence="1 2">Ter6</strain>
    </source>
</reference>
<dbReference type="Proteomes" id="UP000072421">
    <property type="component" value="Chromosome"/>
</dbReference>